<dbReference type="Pfam" id="PF16125">
    <property type="entry name" value="DUF4837"/>
    <property type="match status" value="1"/>
</dbReference>
<protein>
    <recommendedName>
        <fullName evidence="3">DUF4837 domain-containing protein</fullName>
    </recommendedName>
</protein>
<keyword evidence="2" id="KW-1185">Reference proteome</keyword>
<dbReference type="PATRIC" id="fig|1127699.3.peg.1546"/>
<dbReference type="OrthoDB" id="1115230at2"/>
<dbReference type="Proteomes" id="UP000010433">
    <property type="component" value="Unassembled WGS sequence"/>
</dbReference>
<dbReference type="STRING" id="1127699.HMPREF9151_01674"/>
<gene>
    <name evidence="1" type="ORF">HMPREF9151_01674</name>
</gene>
<proteinExistence type="predicted"/>
<evidence type="ECO:0000313" key="2">
    <source>
        <dbReference type="Proteomes" id="UP000010433"/>
    </source>
</evidence>
<organism evidence="1 2">
    <name type="scientific">Hoylesella saccharolytica F0055</name>
    <dbReference type="NCBI Taxonomy" id="1127699"/>
    <lineage>
        <taxon>Bacteria</taxon>
        <taxon>Pseudomonadati</taxon>
        <taxon>Bacteroidota</taxon>
        <taxon>Bacteroidia</taxon>
        <taxon>Bacteroidales</taxon>
        <taxon>Prevotellaceae</taxon>
        <taxon>Hoylesella</taxon>
    </lineage>
</organism>
<reference evidence="1 2" key="1">
    <citation type="submission" date="2012-05" db="EMBL/GenBank/DDBJ databases">
        <authorList>
            <person name="Weinstock G."/>
            <person name="Sodergren E."/>
            <person name="Lobos E.A."/>
            <person name="Fulton L."/>
            <person name="Fulton R."/>
            <person name="Courtney L."/>
            <person name="Fronick C."/>
            <person name="O'Laughlin M."/>
            <person name="Godfrey J."/>
            <person name="Wilson R.M."/>
            <person name="Miner T."/>
            <person name="Farmer C."/>
            <person name="Delehaunty K."/>
            <person name="Cordes M."/>
            <person name="Minx P."/>
            <person name="Tomlinson C."/>
            <person name="Chen J."/>
            <person name="Wollam A."/>
            <person name="Pepin K.H."/>
            <person name="Bhonagiri V."/>
            <person name="Zhang X."/>
            <person name="Suruliraj S."/>
            <person name="Warren W."/>
            <person name="Mitreva M."/>
            <person name="Mardis E.R."/>
            <person name="Wilson R.K."/>
        </authorList>
    </citation>
    <scope>NUCLEOTIDE SEQUENCE [LARGE SCALE GENOMIC DNA]</scope>
    <source>
        <strain evidence="1 2">F0055</strain>
    </source>
</reference>
<dbReference type="InterPro" id="IPR032286">
    <property type="entry name" value="DUF4837"/>
</dbReference>
<dbReference type="RefSeq" id="WP_009162979.1">
    <property type="nucleotide sequence ID" value="NZ_KB291003.1"/>
</dbReference>
<sequence>MKKNNYIRNSRFNEFVGATISCLLLIICQGCSDNKPLKPQSGGKPYEVLLVGDVDSMVWHTLNRHLSTLPQTEKQFDLSAVNYKQFNGTARLTRNIVLIEVNKKKFSSPQISYAYRVYAQPQVIITISVANKTMLKNSSSAIGKQVSEILNTAERNREIARLEKRHQVDAARSIKQMFGHTLYIPQEMTFCKQGVNFLWFSDNGTEVSRNICIYCLSNGDVSKRDSVLRQNIKGETDSMYLRLLSSSLDVQELKDPNETLTKGLWEMKGDGMGGAFIERRQAEGKSILVVMAFVYAPSKKKRNYIKQLEAALYTLK</sequence>
<dbReference type="AlphaFoldDB" id="L1N8C7"/>
<dbReference type="HOGENOM" id="CLU_064059_0_0_10"/>
<dbReference type="EMBL" id="AMEP01000100">
    <property type="protein sequence ID" value="EKX99585.1"/>
    <property type="molecule type" value="Genomic_DNA"/>
</dbReference>
<evidence type="ECO:0000313" key="1">
    <source>
        <dbReference type="EMBL" id="EKX99585.1"/>
    </source>
</evidence>
<accession>L1N8C7</accession>
<name>L1N8C7_9BACT</name>
<comment type="caution">
    <text evidence="1">The sequence shown here is derived from an EMBL/GenBank/DDBJ whole genome shotgun (WGS) entry which is preliminary data.</text>
</comment>
<evidence type="ECO:0008006" key="3">
    <source>
        <dbReference type="Google" id="ProtNLM"/>
    </source>
</evidence>